<dbReference type="GO" id="GO:0071897">
    <property type="term" value="P:DNA biosynthetic process"/>
    <property type="evidence" value="ECO:0007669"/>
    <property type="project" value="UniProtKB-ARBA"/>
</dbReference>
<dbReference type="InterPro" id="IPR036875">
    <property type="entry name" value="Znf_CCHC_sf"/>
</dbReference>
<dbReference type="GO" id="GO:0004519">
    <property type="term" value="F:endonuclease activity"/>
    <property type="evidence" value="ECO:0007669"/>
    <property type="project" value="UniProtKB-KW"/>
</dbReference>
<feature type="region of interest" description="Disordered" evidence="5">
    <location>
        <begin position="343"/>
        <end position="387"/>
    </location>
</feature>
<evidence type="ECO:0000256" key="2">
    <source>
        <dbReference type="ARBA" id="ARBA00022695"/>
    </source>
</evidence>
<name>A0A1E1W9B8_PECGO</name>
<keyword evidence="3" id="KW-0540">Nuclease</keyword>
<dbReference type="SUPFAM" id="SSF56672">
    <property type="entry name" value="DNA/RNA polymerases"/>
    <property type="match status" value="1"/>
</dbReference>
<dbReference type="SUPFAM" id="SSF50630">
    <property type="entry name" value="Acid proteases"/>
    <property type="match status" value="1"/>
</dbReference>
<feature type="domain" description="CCHC-type" evidence="6">
    <location>
        <begin position="388"/>
        <end position="404"/>
    </location>
</feature>
<dbReference type="Gene3D" id="4.10.60.10">
    <property type="entry name" value="Zinc finger, CCHC-type"/>
    <property type="match status" value="1"/>
</dbReference>
<dbReference type="Gene3D" id="3.10.10.10">
    <property type="entry name" value="HIV Type 1 Reverse Transcriptase, subunit A, domain 1"/>
    <property type="match status" value="1"/>
</dbReference>
<dbReference type="SMART" id="SM00343">
    <property type="entry name" value="ZnF_C2HC"/>
    <property type="match status" value="2"/>
</dbReference>
<dbReference type="AlphaFoldDB" id="A0A1E1W9B8"/>
<dbReference type="GO" id="GO:0008270">
    <property type="term" value="F:zinc ion binding"/>
    <property type="evidence" value="ECO:0007669"/>
    <property type="project" value="InterPro"/>
</dbReference>
<dbReference type="PANTHER" id="PTHR37984:SF5">
    <property type="entry name" value="PROTEIN NYNRIN-LIKE"/>
    <property type="match status" value="1"/>
</dbReference>
<dbReference type="GO" id="GO:0016779">
    <property type="term" value="F:nucleotidyltransferase activity"/>
    <property type="evidence" value="ECO:0007669"/>
    <property type="project" value="UniProtKB-KW"/>
</dbReference>
<feature type="compositionally biased region" description="Low complexity" evidence="5">
    <location>
        <begin position="373"/>
        <end position="382"/>
    </location>
</feature>
<dbReference type="InterPro" id="IPR021109">
    <property type="entry name" value="Peptidase_aspartic_dom_sf"/>
</dbReference>
<keyword evidence="4" id="KW-0255">Endonuclease</keyword>
<feature type="compositionally biased region" description="Basic and acidic residues" evidence="5">
    <location>
        <begin position="343"/>
        <end position="352"/>
    </location>
</feature>
<dbReference type="CDD" id="cd00303">
    <property type="entry name" value="retropepsin_like"/>
    <property type="match status" value="1"/>
</dbReference>
<keyword evidence="1" id="KW-0808">Transferase</keyword>
<accession>A0A1E1W9B8</accession>
<feature type="non-terminal residue" evidence="7">
    <location>
        <position position="1"/>
    </location>
</feature>
<dbReference type="SUPFAM" id="SSF57756">
    <property type="entry name" value="Retrovirus zinc finger-like domains"/>
    <property type="match status" value="1"/>
</dbReference>
<evidence type="ECO:0000256" key="1">
    <source>
        <dbReference type="ARBA" id="ARBA00022679"/>
    </source>
</evidence>
<dbReference type="OrthoDB" id="425619at2759"/>
<proteinExistence type="predicted"/>
<protein>
    <recommendedName>
        <fullName evidence="6">CCHC-type domain-containing protein</fullName>
    </recommendedName>
</protein>
<dbReference type="Pfam" id="PF13975">
    <property type="entry name" value="gag-asp_proteas"/>
    <property type="match status" value="1"/>
</dbReference>
<evidence type="ECO:0000259" key="6">
    <source>
        <dbReference type="SMART" id="SM00343"/>
    </source>
</evidence>
<dbReference type="InterPro" id="IPR043502">
    <property type="entry name" value="DNA/RNA_pol_sf"/>
</dbReference>
<sequence length="725" mass="78847">LESLPVPDGSGTAPAVSAGISPASPVLPSFAAPVMTSPLTSATTRVLWADEVSRECIPQMVQSVVTTPVVQIPAVSNIPVVSPAHVLSAPHAVYQHGFPTAPQYSSPYLHYTQAQCVPPLTSVMSYPQMAYQQHGFTHPSSSYYGHQATNLPNLSLTPATPMMVTDQQLMQILSAVRAPSASSGNLSRCTARFNGTGDVQIFIDAVLIYKECVGVTDDMALRGLPMLLTDLAATWWQGIKHQVVCWQEAITLLQQTYGALLPPHKVFRRLFSKEQGEEPTDIFVCHARALIGQLPPETLSEETQLDMVYGLLHRRIRKKIGRTTFKTFAEMLELTRRVEELLDEGHPERIDETLTSQPSVSAEPASFVPPATPTSNAPSTTRSRSKPRCSYCKQFGHLKDACPKLLKNSKTPAATNTGASPRPTPSVSCFGCGAPGVIRSNCSTCRNLKPEPSSPSSTTAFQSVAALGNITDSRQRPMMSIVVYGAEGTALLDTGAKHSVASDSLHAHLLAHGHEFKKVGTSIKLANGTVNSGVFDVAKVDVRVRGLVIPTQFVILPGAKESLLGMNFIKQAGMVLNFNNDTFTILSESNPQTLEYERNDRGITTCSSVDLREEEGLLLSLPDRCRLNTLLLENRDIFEPGGGPTAFAIHRIDTGEHAPISVPPYRVSPAKKDIMKKEIENMLEEEIIEEAESEWASPVVMVPKKNGEVRFCVDYRTLNNITKTD</sequence>
<gene>
    <name evidence="7" type="ORF">g.15753</name>
</gene>
<keyword evidence="4" id="KW-0378">Hydrolase</keyword>
<dbReference type="PANTHER" id="PTHR37984">
    <property type="entry name" value="PROTEIN CBG26694"/>
    <property type="match status" value="1"/>
</dbReference>
<evidence type="ECO:0000256" key="5">
    <source>
        <dbReference type="SAM" id="MobiDB-lite"/>
    </source>
</evidence>
<dbReference type="InterPro" id="IPR001878">
    <property type="entry name" value="Znf_CCHC"/>
</dbReference>
<organism evidence="7">
    <name type="scientific">Pectinophora gossypiella</name>
    <name type="common">Cotton pink bollworm</name>
    <name type="synonym">Depressaria gossypiella</name>
    <dbReference type="NCBI Taxonomy" id="13191"/>
    <lineage>
        <taxon>Eukaryota</taxon>
        <taxon>Metazoa</taxon>
        <taxon>Ecdysozoa</taxon>
        <taxon>Arthropoda</taxon>
        <taxon>Hexapoda</taxon>
        <taxon>Insecta</taxon>
        <taxon>Pterygota</taxon>
        <taxon>Neoptera</taxon>
        <taxon>Endopterygota</taxon>
        <taxon>Lepidoptera</taxon>
        <taxon>Glossata</taxon>
        <taxon>Ditrysia</taxon>
        <taxon>Gelechioidea</taxon>
        <taxon>Gelechiidae</taxon>
        <taxon>Apatetrinae</taxon>
        <taxon>Pectinophora</taxon>
    </lineage>
</organism>
<evidence type="ECO:0000256" key="4">
    <source>
        <dbReference type="ARBA" id="ARBA00022759"/>
    </source>
</evidence>
<reference evidence="7" key="1">
    <citation type="submission" date="2015-09" db="EMBL/GenBank/DDBJ databases">
        <title>De novo assembly of Pectinophora gossypiella (Pink Bollworm) gut transcriptome.</title>
        <authorList>
            <person name="Tassone E.E."/>
        </authorList>
    </citation>
    <scope>NUCLEOTIDE SEQUENCE</scope>
</reference>
<feature type="domain" description="CCHC-type" evidence="6">
    <location>
        <begin position="428"/>
        <end position="444"/>
    </location>
</feature>
<dbReference type="InterPro" id="IPR050951">
    <property type="entry name" value="Retrovirus_Pol_polyprotein"/>
</dbReference>
<dbReference type="EMBL" id="GDQN01007488">
    <property type="protein sequence ID" value="JAT83566.1"/>
    <property type="molecule type" value="Transcribed_RNA"/>
</dbReference>
<feature type="non-terminal residue" evidence="7">
    <location>
        <position position="725"/>
    </location>
</feature>
<keyword evidence="2" id="KW-0548">Nucleotidyltransferase</keyword>
<dbReference type="Gene3D" id="2.40.70.10">
    <property type="entry name" value="Acid Proteases"/>
    <property type="match status" value="1"/>
</dbReference>
<evidence type="ECO:0000256" key="3">
    <source>
        <dbReference type="ARBA" id="ARBA00022722"/>
    </source>
</evidence>
<evidence type="ECO:0000313" key="7">
    <source>
        <dbReference type="EMBL" id="JAT83566.1"/>
    </source>
</evidence>
<dbReference type="GO" id="GO:0003676">
    <property type="term" value="F:nucleic acid binding"/>
    <property type="evidence" value="ECO:0007669"/>
    <property type="project" value="InterPro"/>
</dbReference>